<evidence type="ECO:0000256" key="14">
    <source>
        <dbReference type="ARBA" id="ARBA00044812"/>
    </source>
</evidence>
<dbReference type="Proteomes" id="UP000515150">
    <property type="component" value="Chromosome 16"/>
</dbReference>
<evidence type="ECO:0000256" key="4">
    <source>
        <dbReference type="ARBA" id="ARBA00004486"/>
    </source>
</evidence>
<dbReference type="FunFam" id="1.20.1270.60:FF:000011">
    <property type="entry name" value="Brain-specific angiogenesis inhibitor 1-associated protein 2"/>
    <property type="match status" value="1"/>
</dbReference>
<feature type="compositionally biased region" description="Low complexity" evidence="17">
    <location>
        <begin position="505"/>
        <end position="517"/>
    </location>
</feature>
<dbReference type="Gene3D" id="2.30.30.40">
    <property type="entry name" value="SH3 Domains"/>
    <property type="match status" value="1"/>
</dbReference>
<evidence type="ECO:0000259" key="19">
    <source>
        <dbReference type="PROSITE" id="PS51338"/>
    </source>
</evidence>
<dbReference type="SUPFAM" id="SSF50044">
    <property type="entry name" value="SH3-domain"/>
    <property type="match status" value="1"/>
</dbReference>
<feature type="region of interest" description="Disordered" evidence="17">
    <location>
        <begin position="89"/>
        <end position="112"/>
    </location>
</feature>
<dbReference type="CDD" id="cd07646">
    <property type="entry name" value="I-BAR_IMD_IRSp53"/>
    <property type="match status" value="1"/>
</dbReference>
<evidence type="ECO:0000256" key="12">
    <source>
        <dbReference type="ARBA" id="ARBA00025545"/>
    </source>
</evidence>
<dbReference type="InterPro" id="IPR036028">
    <property type="entry name" value="SH3-like_dom_sf"/>
</dbReference>
<dbReference type="GO" id="GO:0005829">
    <property type="term" value="C:cytosol"/>
    <property type="evidence" value="ECO:0007669"/>
    <property type="project" value="TreeGrafter"/>
</dbReference>
<dbReference type="InParanoid" id="A0A6P7KPI4"/>
<evidence type="ECO:0000256" key="6">
    <source>
        <dbReference type="ARBA" id="ARBA00022490"/>
    </source>
</evidence>
<comment type="subcellular location">
    <subcellularLocation>
        <location evidence="4">Cell projection</location>
        <location evidence="4">Filopodium</location>
    </subcellularLocation>
    <subcellularLocation>
        <location evidence="3">Cell projection</location>
        <location evidence="3">Ruffle</location>
    </subcellularLocation>
    <subcellularLocation>
        <location evidence="2">Cytoplasm</location>
        <location evidence="2">Cytoskeleton</location>
    </subcellularLocation>
    <subcellularLocation>
        <location evidence="1">Membrane</location>
        <topology evidence="1">Peripheral membrane protein</topology>
    </subcellularLocation>
</comment>
<dbReference type="SMART" id="SM00326">
    <property type="entry name" value="SH3"/>
    <property type="match status" value="1"/>
</dbReference>
<keyword evidence="8 16" id="KW-0175">Coiled coil</keyword>
<dbReference type="InterPro" id="IPR001452">
    <property type="entry name" value="SH3_domain"/>
</dbReference>
<proteinExistence type="predicted"/>
<dbReference type="InterPro" id="IPR027681">
    <property type="entry name" value="IRSp53/IRTKS/Pinkbar"/>
</dbReference>
<feature type="compositionally biased region" description="Basic residues" evidence="17">
    <location>
        <begin position="89"/>
        <end position="106"/>
    </location>
</feature>
<dbReference type="GO" id="GO:0016020">
    <property type="term" value="C:membrane"/>
    <property type="evidence" value="ECO:0007669"/>
    <property type="project" value="UniProtKB-SubCell"/>
</dbReference>
<feature type="domain" description="IMD" evidence="19">
    <location>
        <begin position="107"/>
        <end position="356"/>
    </location>
</feature>
<dbReference type="PROSITE" id="PS50002">
    <property type="entry name" value="SH3"/>
    <property type="match status" value="1"/>
</dbReference>
<keyword evidence="7" id="KW-0597">Phosphoprotein</keyword>
<sequence>MHRLYRPSDHLQTFPVASWNRRHFIYRNPNTPRRWNGFILSKHEQVTERVDVSWDGAYPAAAPSPLTNDRLQGGLNEGSVASVTRRKANTRRRRGFKRTAAARKQREKMSRTEEVNKMTENVYKGILDQFNPSLKNFVTMGKYYEKALTGVTVAAKGYFDALVKLGELASDSQGSKELGDTLFQMAEVHRQIQVQLEDVLKLFHSELLAQLEQKLELDIKYLTATLKKYQSERRSKSESIERCQSQLKKLRRKSQGSRHPNKYGDREMQFVELMSRRQAEQDALVASGYKSALTEERRRYCFLVDRQCCVTKLLINYHSKVRELLSQKLSSWQQSCSQPTKLPERALNLLRHTAPQGSGAAGIAEVLRQARLGPEQRLSVQEVPPLLNGDPARSQRPRSPPSSSHGDACAPQDSPQTLRSSSSAGGAAGGSSRGASPQHAGGAAGPAASAPASSGSSGSAQQNPLLLSTNTSNLSPSLIPSTVMSLPQVPPVSGSSHGMTLPIQHSAPHSPLLPHSAPLSRALTPVQLLHQQVGAGGSSTSSPSHNPWTLKVPETCSTATLPLPRRPVSEMRLGGFQGSSLPRTLPLSEPARVEAMFPHTPGASEGGGVGGGACLLQFLPGDGITLLISEPRDGWHYGQNERTGRKGWFPFAYTQPQHSKLDALEGSLFLSKANSTSTGQLDKLVSAGLPALTPDSEEERCLPPQRVSTFRPRPYSMADSSKITSDLVSPPPSPTRPNPFAHVRLRRTVTNDRSAPIIE</sequence>
<feature type="compositionally biased region" description="Polar residues" evidence="17">
    <location>
        <begin position="718"/>
        <end position="727"/>
    </location>
</feature>
<accession>A0A6P7KPI4</accession>
<dbReference type="Pfam" id="PF08397">
    <property type="entry name" value="IMD"/>
    <property type="match status" value="1"/>
</dbReference>
<dbReference type="CDD" id="cd11779">
    <property type="entry name" value="SH3_Irsp53_BAIAP2L"/>
    <property type="match status" value="1"/>
</dbReference>
<dbReference type="RefSeq" id="XP_028984453.1">
    <property type="nucleotide sequence ID" value="XM_029128620.3"/>
</dbReference>
<evidence type="ECO:0000256" key="1">
    <source>
        <dbReference type="ARBA" id="ARBA00004170"/>
    </source>
</evidence>
<evidence type="ECO:0000256" key="17">
    <source>
        <dbReference type="SAM" id="MobiDB-lite"/>
    </source>
</evidence>
<evidence type="ECO:0000256" key="3">
    <source>
        <dbReference type="ARBA" id="ARBA00004466"/>
    </source>
</evidence>
<reference evidence="21" key="1">
    <citation type="submission" date="2025-08" db="UniProtKB">
        <authorList>
            <consortium name="RefSeq"/>
        </authorList>
    </citation>
    <scope>IDENTIFICATION</scope>
</reference>
<dbReference type="GO" id="GO:0005654">
    <property type="term" value="C:nucleoplasm"/>
    <property type="evidence" value="ECO:0007669"/>
    <property type="project" value="TreeGrafter"/>
</dbReference>
<evidence type="ECO:0000313" key="21">
    <source>
        <dbReference type="RefSeq" id="XP_028984453.1"/>
    </source>
</evidence>
<feature type="region of interest" description="Disordered" evidence="17">
    <location>
        <begin position="707"/>
        <end position="740"/>
    </location>
</feature>
<dbReference type="GO" id="GO:0030838">
    <property type="term" value="P:positive regulation of actin filament polymerization"/>
    <property type="evidence" value="ECO:0007669"/>
    <property type="project" value="TreeGrafter"/>
</dbReference>
<dbReference type="PANTHER" id="PTHR14206:SF6">
    <property type="entry name" value="BRAIN-SPECIFIC ANGIOGENESIS INHIBITOR 1-ASSOCIATED PROTEIN 2"/>
    <property type="match status" value="1"/>
</dbReference>
<evidence type="ECO:0000256" key="9">
    <source>
        <dbReference type="ARBA" id="ARBA00023136"/>
    </source>
</evidence>
<dbReference type="GeneID" id="114842769"/>
<evidence type="ECO:0000256" key="7">
    <source>
        <dbReference type="ARBA" id="ARBA00022553"/>
    </source>
</evidence>
<dbReference type="GO" id="GO:0051764">
    <property type="term" value="P:actin crosslink formation"/>
    <property type="evidence" value="ECO:0007669"/>
    <property type="project" value="TreeGrafter"/>
</dbReference>
<dbReference type="KEGG" id="bspl:114842769"/>
<keyword evidence="11" id="KW-0966">Cell projection</keyword>
<dbReference type="SUPFAM" id="SSF103657">
    <property type="entry name" value="BAR/IMD domain-like"/>
    <property type="match status" value="1"/>
</dbReference>
<evidence type="ECO:0000256" key="13">
    <source>
        <dbReference type="ARBA" id="ARBA00044790"/>
    </source>
</evidence>
<dbReference type="GO" id="GO:0005856">
    <property type="term" value="C:cytoskeleton"/>
    <property type="evidence" value="ECO:0007669"/>
    <property type="project" value="UniProtKB-SubCell"/>
</dbReference>
<comment type="function">
    <text evidence="12">Adapter protein that links membrane-bound small G-proteins to cytoplasmic effector proteins. Necessary for CDC42-mediated reorganization of the actin cytoskeleton and for RAC1-mediated membrane ruffling. Involved in the regulation of the actin cytoskeleton by WASF family members and the Arp2/3 complex. Plays a role in neurite growth. Acts syngeristically with ENAH to promote filipodia formation. Plays a role in the reorganization of the actin cytoskeleton in response to bacterial infection. Participates in actin bundling when associated with EPS8, promoting filopodial protrusions.</text>
</comment>
<dbReference type="Gene3D" id="1.20.1270.60">
    <property type="entry name" value="Arfaptin homology (AH) domain/BAR domain"/>
    <property type="match status" value="1"/>
</dbReference>
<evidence type="ECO:0000259" key="18">
    <source>
        <dbReference type="PROSITE" id="PS50002"/>
    </source>
</evidence>
<gene>
    <name evidence="21" type="primary">zgc:158689</name>
</gene>
<evidence type="ECO:0000256" key="15">
    <source>
        <dbReference type="PROSITE-ProRule" id="PRU00192"/>
    </source>
</evidence>
<keyword evidence="10" id="KW-0206">Cytoskeleton</keyword>
<evidence type="ECO:0000256" key="8">
    <source>
        <dbReference type="ARBA" id="ARBA00023054"/>
    </source>
</evidence>
<dbReference type="PANTHER" id="PTHR14206">
    <property type="entry name" value="BRAIN-SPECIFIC ANGIOGENESIS INHIBITOR 1-ASSOCIATED PROTEIN 2"/>
    <property type="match status" value="1"/>
</dbReference>
<keyword evidence="5 15" id="KW-0728">SH3 domain</keyword>
<dbReference type="GO" id="GO:0030182">
    <property type="term" value="P:neuron differentiation"/>
    <property type="evidence" value="ECO:0007669"/>
    <property type="project" value="UniProtKB-ARBA"/>
</dbReference>
<keyword evidence="9" id="KW-0472">Membrane</keyword>
<evidence type="ECO:0000256" key="10">
    <source>
        <dbReference type="ARBA" id="ARBA00023212"/>
    </source>
</evidence>
<dbReference type="GO" id="GO:0001726">
    <property type="term" value="C:ruffle"/>
    <property type="evidence" value="ECO:0007669"/>
    <property type="project" value="UniProtKB-SubCell"/>
</dbReference>
<evidence type="ECO:0000256" key="16">
    <source>
        <dbReference type="SAM" id="Coils"/>
    </source>
</evidence>
<dbReference type="GO" id="GO:0030175">
    <property type="term" value="C:filopodium"/>
    <property type="evidence" value="ECO:0007669"/>
    <property type="project" value="UniProtKB-SubCell"/>
</dbReference>
<dbReference type="GO" id="GO:0007009">
    <property type="term" value="P:plasma membrane organization"/>
    <property type="evidence" value="ECO:0007669"/>
    <property type="project" value="InterPro"/>
</dbReference>
<feature type="domain" description="SH3" evidence="18">
    <location>
        <begin position="588"/>
        <end position="659"/>
    </location>
</feature>
<feature type="coiled-coil region" evidence="16">
    <location>
        <begin position="212"/>
        <end position="253"/>
    </location>
</feature>
<dbReference type="GO" id="GO:0051017">
    <property type="term" value="P:actin filament bundle assembly"/>
    <property type="evidence" value="ECO:0007669"/>
    <property type="project" value="TreeGrafter"/>
</dbReference>
<feature type="region of interest" description="Disordered" evidence="17">
    <location>
        <begin position="375"/>
        <end position="473"/>
    </location>
</feature>
<dbReference type="OrthoDB" id="3800937at2759"/>
<dbReference type="AlphaFoldDB" id="A0A6P7KPI4"/>
<dbReference type="FunFam" id="2.30.30.40:FF:000018">
    <property type="entry name" value="Brain-specific angiogenesis inhibitor 1-associated protein 2"/>
    <property type="match status" value="1"/>
</dbReference>
<dbReference type="InterPro" id="IPR013606">
    <property type="entry name" value="I-BAR_dom"/>
</dbReference>
<dbReference type="InterPro" id="IPR027267">
    <property type="entry name" value="AH/BAR_dom_sf"/>
</dbReference>
<organism evidence="20 21">
    <name type="scientific">Betta splendens</name>
    <name type="common">Siamese fighting fish</name>
    <dbReference type="NCBI Taxonomy" id="158456"/>
    <lineage>
        <taxon>Eukaryota</taxon>
        <taxon>Metazoa</taxon>
        <taxon>Chordata</taxon>
        <taxon>Craniata</taxon>
        <taxon>Vertebrata</taxon>
        <taxon>Euteleostomi</taxon>
        <taxon>Actinopterygii</taxon>
        <taxon>Neopterygii</taxon>
        <taxon>Teleostei</taxon>
        <taxon>Neoteleostei</taxon>
        <taxon>Acanthomorphata</taxon>
        <taxon>Anabantaria</taxon>
        <taxon>Anabantiformes</taxon>
        <taxon>Anabantoidei</taxon>
        <taxon>Osphronemidae</taxon>
        <taxon>Betta</taxon>
    </lineage>
</organism>
<evidence type="ECO:0000256" key="11">
    <source>
        <dbReference type="ARBA" id="ARBA00023273"/>
    </source>
</evidence>
<evidence type="ECO:0000256" key="5">
    <source>
        <dbReference type="ARBA" id="ARBA00022443"/>
    </source>
</evidence>
<protein>
    <recommendedName>
        <fullName evidence="13">BAR/IMD domain-containing adapter protein 2</fullName>
    </recommendedName>
    <alternativeName>
        <fullName evidence="14">Brain-specific angiogenesis inhibitor 1-associated protein 2</fullName>
    </alternativeName>
</protein>
<dbReference type="GO" id="GO:0008093">
    <property type="term" value="F:cytoskeletal anchor activity"/>
    <property type="evidence" value="ECO:0007669"/>
    <property type="project" value="InterPro"/>
</dbReference>
<feature type="compositionally biased region" description="Low complexity" evidence="17">
    <location>
        <begin position="433"/>
        <end position="473"/>
    </location>
</feature>
<dbReference type="PROSITE" id="PS51338">
    <property type="entry name" value="IMD"/>
    <property type="match status" value="1"/>
</dbReference>
<evidence type="ECO:0000256" key="2">
    <source>
        <dbReference type="ARBA" id="ARBA00004245"/>
    </source>
</evidence>
<name>A0A6P7KPI4_BETSP</name>
<evidence type="ECO:0000313" key="20">
    <source>
        <dbReference type="Proteomes" id="UP000515150"/>
    </source>
</evidence>
<feature type="region of interest" description="Disordered" evidence="17">
    <location>
        <begin position="489"/>
        <end position="517"/>
    </location>
</feature>
<dbReference type="InterPro" id="IPR030128">
    <property type="entry name" value="BAIP2_I-BAR_dom"/>
</dbReference>
<keyword evidence="6" id="KW-0963">Cytoplasm</keyword>
<keyword evidence="20" id="KW-1185">Reference proteome</keyword>